<dbReference type="PANTHER" id="PTHR16768">
    <property type="entry name" value="DOWN REGULATED IN RENAL CARCINOMA 1/TU3A"/>
    <property type="match status" value="1"/>
</dbReference>
<evidence type="ECO:0000256" key="1">
    <source>
        <dbReference type="ARBA" id="ARBA00023054"/>
    </source>
</evidence>
<evidence type="ECO:0000313" key="3">
    <source>
        <dbReference type="EMBL" id="GIY57639.1"/>
    </source>
</evidence>
<dbReference type="Proteomes" id="UP001054837">
    <property type="component" value="Unassembled WGS sequence"/>
</dbReference>
<organism evidence="3 4">
    <name type="scientific">Caerostris darwini</name>
    <dbReference type="NCBI Taxonomy" id="1538125"/>
    <lineage>
        <taxon>Eukaryota</taxon>
        <taxon>Metazoa</taxon>
        <taxon>Ecdysozoa</taxon>
        <taxon>Arthropoda</taxon>
        <taxon>Chelicerata</taxon>
        <taxon>Arachnida</taxon>
        <taxon>Araneae</taxon>
        <taxon>Araneomorphae</taxon>
        <taxon>Entelegynae</taxon>
        <taxon>Araneoidea</taxon>
        <taxon>Araneidae</taxon>
        <taxon>Caerostris</taxon>
    </lineage>
</organism>
<feature type="region of interest" description="Disordered" evidence="2">
    <location>
        <begin position="55"/>
        <end position="92"/>
    </location>
</feature>
<gene>
    <name evidence="3" type="primary">AVEN_205290_1</name>
    <name evidence="3" type="ORF">CDAR_374472</name>
</gene>
<feature type="compositionally biased region" description="Low complexity" evidence="2">
    <location>
        <begin position="271"/>
        <end position="287"/>
    </location>
</feature>
<name>A0AAV4UIP8_9ARAC</name>
<proteinExistence type="predicted"/>
<keyword evidence="4" id="KW-1185">Reference proteome</keyword>
<feature type="region of interest" description="Disordered" evidence="2">
    <location>
        <begin position="257"/>
        <end position="287"/>
    </location>
</feature>
<dbReference type="InterPro" id="IPR009533">
    <property type="entry name" value="FAM107"/>
</dbReference>
<keyword evidence="1" id="KW-0175">Coiled coil</keyword>
<accession>A0AAV4UIP8</accession>
<sequence>MYVAGVTIPNTNPNSSFSARSEMGVKPNPKTVRYGDVNPRWTAWRRSDYFYPEMIPEPDYSNSESDEDENDSEALRGRLRPMDAKIKSEEQKRRRIVHVGRIEIHNNAEVHLKPKGVESSEEEIAKPKKQIEISDEELIKPKKPANPYLESTELQKLHKELKFNQKYGKQSNGGKKTELQAALEKYTEGKIKKDLAASRRSSLEKILEQQARKIEMQERDGTTDVQPAWIQELQRQHIAKRTDPMTDEFYRVHARVVSNTMNHPPKDESTASDMSSAKSTTSSESSD</sequence>
<dbReference type="PANTHER" id="PTHR16768:SF5">
    <property type="entry name" value="FI14214P"/>
    <property type="match status" value="1"/>
</dbReference>
<reference evidence="3 4" key="1">
    <citation type="submission" date="2021-06" db="EMBL/GenBank/DDBJ databases">
        <title>Caerostris darwini draft genome.</title>
        <authorList>
            <person name="Kono N."/>
            <person name="Arakawa K."/>
        </authorList>
    </citation>
    <scope>NUCLEOTIDE SEQUENCE [LARGE SCALE GENOMIC DNA]</scope>
</reference>
<feature type="compositionally biased region" description="Basic and acidic residues" evidence="2">
    <location>
        <begin position="73"/>
        <end position="92"/>
    </location>
</feature>
<feature type="region of interest" description="Disordered" evidence="2">
    <location>
        <begin position="1"/>
        <end position="36"/>
    </location>
</feature>
<evidence type="ECO:0000256" key="2">
    <source>
        <dbReference type="SAM" id="MobiDB-lite"/>
    </source>
</evidence>
<dbReference type="EMBL" id="BPLQ01011365">
    <property type="protein sequence ID" value="GIY57639.1"/>
    <property type="molecule type" value="Genomic_DNA"/>
</dbReference>
<dbReference type="AlphaFoldDB" id="A0AAV4UIP8"/>
<evidence type="ECO:0000313" key="4">
    <source>
        <dbReference type="Proteomes" id="UP001054837"/>
    </source>
</evidence>
<dbReference type="Pfam" id="PF06625">
    <property type="entry name" value="DUF1151"/>
    <property type="match status" value="1"/>
</dbReference>
<feature type="compositionally biased region" description="Polar residues" evidence="2">
    <location>
        <begin position="8"/>
        <end position="19"/>
    </location>
</feature>
<protein>
    <submittedName>
        <fullName evidence="3">Uncharacterized protein</fullName>
    </submittedName>
</protein>
<comment type="caution">
    <text evidence="3">The sequence shown here is derived from an EMBL/GenBank/DDBJ whole genome shotgun (WGS) entry which is preliminary data.</text>
</comment>